<dbReference type="GO" id="GO:0016717">
    <property type="term" value="F:oxidoreductase activity, acting on paired donors, with oxidation of a pair of donors resulting in the reduction of molecular oxygen to two molecules of water"/>
    <property type="evidence" value="ECO:0007669"/>
    <property type="project" value="TreeGrafter"/>
</dbReference>
<evidence type="ECO:0000313" key="3">
    <source>
        <dbReference type="EMBL" id="KEK19791.1"/>
    </source>
</evidence>
<dbReference type="PANTHER" id="PTHR19353:SF19">
    <property type="entry name" value="DELTA(5) FATTY ACID DESATURASE C-RELATED"/>
    <property type="match status" value="1"/>
</dbReference>
<dbReference type="GO" id="GO:0008610">
    <property type="term" value="P:lipid biosynthetic process"/>
    <property type="evidence" value="ECO:0007669"/>
    <property type="project" value="UniProtKB-ARBA"/>
</dbReference>
<dbReference type="InterPro" id="IPR005804">
    <property type="entry name" value="FA_desaturase_dom"/>
</dbReference>
<dbReference type="eggNOG" id="COG3239">
    <property type="taxonomic scope" value="Bacteria"/>
</dbReference>
<dbReference type="RefSeq" id="WP_034638610.1">
    <property type="nucleotide sequence ID" value="NZ_CBCSJC010000031.1"/>
</dbReference>
<reference evidence="3 4" key="1">
    <citation type="submission" date="2014-06" db="EMBL/GenBank/DDBJ databases">
        <title>Draft genome sequence of Bacillus manliponensis JCM 15802 (MCCC 1A00708).</title>
        <authorList>
            <person name="Lai Q."/>
            <person name="Liu Y."/>
            <person name="Shao Z."/>
        </authorList>
    </citation>
    <scope>NUCLEOTIDE SEQUENCE [LARGE SCALE GENOMIC DNA]</scope>
    <source>
        <strain evidence="3 4">JCM 15802</strain>
    </source>
</reference>
<feature type="domain" description="Fatty acid desaturase" evidence="2">
    <location>
        <begin position="52"/>
        <end position="287"/>
    </location>
</feature>
<keyword evidence="1" id="KW-0472">Membrane</keyword>
<name>A0A073JZT9_9BACI</name>
<evidence type="ECO:0000259" key="2">
    <source>
        <dbReference type="Pfam" id="PF00487"/>
    </source>
</evidence>
<dbReference type="NCBIfam" id="NF041365">
    <property type="entry name" value="GntB_guanitoxin"/>
    <property type="match status" value="1"/>
</dbReference>
<dbReference type="STRING" id="574376.BAMA_21360"/>
<feature type="transmembrane region" description="Helical" evidence="1">
    <location>
        <begin position="144"/>
        <end position="165"/>
    </location>
</feature>
<dbReference type="AlphaFoldDB" id="A0A073JZT9"/>
<dbReference type="OrthoDB" id="9792534at2"/>
<feature type="transmembrane region" description="Helical" evidence="1">
    <location>
        <begin position="28"/>
        <end position="51"/>
    </location>
</feature>
<organism evidence="3 4">
    <name type="scientific">Bacillus manliponensis</name>
    <dbReference type="NCBI Taxonomy" id="574376"/>
    <lineage>
        <taxon>Bacteria</taxon>
        <taxon>Bacillati</taxon>
        <taxon>Bacillota</taxon>
        <taxon>Bacilli</taxon>
        <taxon>Bacillales</taxon>
        <taxon>Bacillaceae</taxon>
        <taxon>Bacillus</taxon>
        <taxon>Bacillus cereus group</taxon>
    </lineage>
</organism>
<proteinExistence type="predicted"/>
<dbReference type="CDD" id="cd03510">
    <property type="entry name" value="Rhizobitoxine-FADS-like"/>
    <property type="match status" value="1"/>
</dbReference>
<dbReference type="Proteomes" id="UP000027822">
    <property type="component" value="Unassembled WGS sequence"/>
</dbReference>
<gene>
    <name evidence="3" type="ORF">BAMA_21360</name>
</gene>
<keyword evidence="4" id="KW-1185">Reference proteome</keyword>
<protein>
    <recommendedName>
        <fullName evidence="2">Fatty acid desaturase domain-containing protein</fullName>
    </recommendedName>
</protein>
<accession>A0A073JZT9</accession>
<dbReference type="PANTHER" id="PTHR19353">
    <property type="entry name" value="FATTY ACID DESATURASE 2"/>
    <property type="match status" value="1"/>
</dbReference>
<dbReference type="GO" id="GO:0016020">
    <property type="term" value="C:membrane"/>
    <property type="evidence" value="ECO:0007669"/>
    <property type="project" value="TreeGrafter"/>
</dbReference>
<keyword evidence="1" id="KW-1133">Transmembrane helix</keyword>
<sequence>MLSYESYGFSKEIRKKLKPLYQSNNYRAILGLMYDYVVIALAVLLGSRYLFLYPLAVLVIGARQRAFATILHDASHLCLTKNKKLNYILGTYFSGYLIGQEFYNYKDSHVKGHHTHLGNPEKDPDYKYHLEIGLYKLKDKNHFLYKYVLKPLFLLNILSYAYYIFKYRMLQYKQYPKQYLAMSCYWVVLLGIIIYFDMFSIFFFFWIVPYFTSFMVIGWFIEMAEHYPLVFENNKSIQMTRNRYSHWLESFFLSIHAENYHLTHHLQSSIPYWNIAKAHEIMLEDEMYRKVNSKMGGVFLSSNDNPPLIKDLIRNNKLPLQQKKVARV</sequence>
<dbReference type="InterPro" id="IPR012171">
    <property type="entry name" value="Fatty_acid_desaturase"/>
</dbReference>
<evidence type="ECO:0000313" key="4">
    <source>
        <dbReference type="Proteomes" id="UP000027822"/>
    </source>
</evidence>
<dbReference type="EMBL" id="JOTN01000006">
    <property type="protein sequence ID" value="KEK19791.1"/>
    <property type="molecule type" value="Genomic_DNA"/>
</dbReference>
<dbReference type="Pfam" id="PF00487">
    <property type="entry name" value="FA_desaturase"/>
    <property type="match status" value="1"/>
</dbReference>
<keyword evidence="1" id="KW-0812">Transmembrane</keyword>
<evidence type="ECO:0000256" key="1">
    <source>
        <dbReference type="SAM" id="Phobius"/>
    </source>
</evidence>
<comment type="caution">
    <text evidence="3">The sequence shown here is derived from an EMBL/GenBank/DDBJ whole genome shotgun (WGS) entry which is preliminary data.</text>
</comment>